<dbReference type="Gene3D" id="2.60.130.10">
    <property type="entry name" value="Aromatic compound dioxygenase"/>
    <property type="match status" value="1"/>
</dbReference>
<proteinExistence type="predicted"/>
<accession>A0A8H7T848</accession>
<protein>
    <recommendedName>
        <fullName evidence="6">Intradiol ring-cleavage dioxygenases domain-containing protein</fullName>
    </recommendedName>
</protein>
<dbReference type="CDD" id="cd03457">
    <property type="entry name" value="intradiol_dioxygenase_like"/>
    <property type="match status" value="1"/>
</dbReference>
<name>A0A8H7T848_9HELO</name>
<evidence type="ECO:0000256" key="2">
    <source>
        <dbReference type="SAM" id="Phobius"/>
    </source>
</evidence>
<keyword evidence="2" id="KW-0472">Membrane</keyword>
<feature type="chain" id="PRO_5034278252" description="Intradiol ring-cleavage dioxygenases domain-containing protein" evidence="3">
    <location>
        <begin position="20"/>
        <end position="404"/>
    </location>
</feature>
<keyword evidence="5" id="KW-1185">Reference proteome</keyword>
<reference evidence="4" key="1">
    <citation type="submission" date="2021-02" db="EMBL/GenBank/DDBJ databases">
        <title>Genome sequence Cadophora malorum strain M34.</title>
        <authorList>
            <person name="Stefanovic E."/>
            <person name="Vu D."/>
            <person name="Scully C."/>
            <person name="Dijksterhuis J."/>
            <person name="Roader J."/>
            <person name="Houbraken J."/>
        </authorList>
    </citation>
    <scope>NUCLEOTIDE SEQUENCE</scope>
    <source>
        <strain evidence="4">M34</strain>
    </source>
</reference>
<dbReference type="AlphaFoldDB" id="A0A8H7T848"/>
<dbReference type="PANTHER" id="PTHR34315:SF1">
    <property type="entry name" value="INTRADIOL RING-CLEAVAGE DIOXYGENASES DOMAIN-CONTAINING PROTEIN-RELATED"/>
    <property type="match status" value="1"/>
</dbReference>
<dbReference type="GO" id="GO:0008199">
    <property type="term" value="F:ferric iron binding"/>
    <property type="evidence" value="ECO:0007669"/>
    <property type="project" value="InterPro"/>
</dbReference>
<keyword evidence="2" id="KW-1133">Transmembrane helix</keyword>
<evidence type="ECO:0000313" key="5">
    <source>
        <dbReference type="Proteomes" id="UP000664132"/>
    </source>
</evidence>
<dbReference type="SUPFAM" id="SSF49482">
    <property type="entry name" value="Aromatic compound dioxygenase"/>
    <property type="match status" value="1"/>
</dbReference>
<evidence type="ECO:0000313" key="4">
    <source>
        <dbReference type="EMBL" id="KAG4414706.1"/>
    </source>
</evidence>
<feature type="compositionally biased region" description="Polar residues" evidence="1">
    <location>
        <begin position="359"/>
        <end position="371"/>
    </location>
</feature>
<keyword evidence="2" id="KW-0812">Transmembrane</keyword>
<evidence type="ECO:0000256" key="1">
    <source>
        <dbReference type="SAM" id="MobiDB-lite"/>
    </source>
</evidence>
<dbReference type="PANTHER" id="PTHR34315">
    <property type="match status" value="1"/>
</dbReference>
<dbReference type="EMBL" id="JAFJYH010000252">
    <property type="protein sequence ID" value="KAG4414706.1"/>
    <property type="molecule type" value="Genomic_DNA"/>
</dbReference>
<evidence type="ECO:0000256" key="3">
    <source>
        <dbReference type="SAM" id="SignalP"/>
    </source>
</evidence>
<gene>
    <name evidence="4" type="ORF">IFR04_012140</name>
</gene>
<evidence type="ECO:0008006" key="6">
    <source>
        <dbReference type="Google" id="ProtNLM"/>
    </source>
</evidence>
<dbReference type="GO" id="GO:0016702">
    <property type="term" value="F:oxidoreductase activity, acting on single donors with incorporation of molecular oxygen, incorporation of two atoms of oxygen"/>
    <property type="evidence" value="ECO:0007669"/>
    <property type="project" value="InterPro"/>
</dbReference>
<dbReference type="Proteomes" id="UP000664132">
    <property type="component" value="Unassembled WGS sequence"/>
</dbReference>
<dbReference type="InterPro" id="IPR015889">
    <property type="entry name" value="Intradiol_dOase_core"/>
</dbReference>
<dbReference type="OrthoDB" id="121380at2759"/>
<feature type="transmembrane region" description="Helical" evidence="2">
    <location>
        <begin position="381"/>
        <end position="403"/>
    </location>
</feature>
<feature type="region of interest" description="Disordered" evidence="1">
    <location>
        <begin position="342"/>
        <end position="371"/>
    </location>
</feature>
<organism evidence="4 5">
    <name type="scientific">Cadophora malorum</name>
    <dbReference type="NCBI Taxonomy" id="108018"/>
    <lineage>
        <taxon>Eukaryota</taxon>
        <taxon>Fungi</taxon>
        <taxon>Dikarya</taxon>
        <taxon>Ascomycota</taxon>
        <taxon>Pezizomycotina</taxon>
        <taxon>Leotiomycetes</taxon>
        <taxon>Helotiales</taxon>
        <taxon>Ploettnerulaceae</taxon>
        <taxon>Cadophora</taxon>
    </lineage>
</organism>
<comment type="caution">
    <text evidence="4">The sequence shown here is derived from an EMBL/GenBank/DDBJ whole genome shotgun (WGS) entry which is preliminary data.</text>
</comment>
<feature type="signal peptide" evidence="3">
    <location>
        <begin position="1"/>
        <end position="19"/>
    </location>
</feature>
<sequence>MLLPSPTVAALMLFASVLAHPGQDNSHEVAETAAFTKSSIKDLSHCAEKLKAREVEQRAIARRAFTAQKARQMRGLSTTAPFLRGRAAPLNTDHHSSVEYNPDTAASTLFTSNGSCILSPEVTLGPYWVEGEYLREDVSEDQPGIALILDAQILDISTCDAVTDAVLEIWSCNSTGVYSGVVARGNGVGNADPSNLLNTFMRGLQPTDDDGVAQFTTLFPGHYTGRATHIHVLVHFNGTSFDNGTYAGGYVSHVGQLYFDQSLISEVEATSIYATNTQDLTTNADDNILSVGIANGHDPFVEYSYLGDSVEDGIFAWISFGLDLTSQQILTGAGTLTGIGGVASGTGGSRPNGSPPSASPTNNGARSAGSSTSNRQVVSTFIPSATSSVVILLAGSVLVLFGLF</sequence>
<keyword evidence="3" id="KW-0732">Signal</keyword>